<evidence type="ECO:0000313" key="3">
    <source>
        <dbReference type="Proteomes" id="UP000322524"/>
    </source>
</evidence>
<dbReference type="Proteomes" id="UP000322524">
    <property type="component" value="Unassembled WGS sequence"/>
</dbReference>
<sequence>MEWKVHRRPREEGTGETPQRSEEAHEPHAGKRSAWNGNQYCLIFLTSKKSPPLFKRVSFCWNGLISLAWFLLGKANPILPSLQRFLCG</sequence>
<dbReference type="AlphaFoldDB" id="A0A5D4T045"/>
<evidence type="ECO:0000313" key="2">
    <source>
        <dbReference type="EMBL" id="TYS68331.1"/>
    </source>
</evidence>
<proteinExistence type="predicted"/>
<evidence type="ECO:0000256" key="1">
    <source>
        <dbReference type="SAM" id="MobiDB-lite"/>
    </source>
</evidence>
<accession>A0A5D4T045</accession>
<protein>
    <submittedName>
        <fullName evidence="2">Uncharacterized protein</fullName>
    </submittedName>
</protein>
<feature type="region of interest" description="Disordered" evidence="1">
    <location>
        <begin position="1"/>
        <end position="33"/>
    </location>
</feature>
<name>A0A5D4T045_9BACI</name>
<feature type="compositionally biased region" description="Basic and acidic residues" evidence="1">
    <location>
        <begin position="1"/>
        <end position="29"/>
    </location>
</feature>
<comment type="caution">
    <text evidence="2">The sequence shown here is derived from an EMBL/GenBank/DDBJ whole genome shotgun (WGS) entry which is preliminary data.</text>
</comment>
<gene>
    <name evidence="2" type="ORF">FZC76_11400</name>
</gene>
<organism evidence="2 3">
    <name type="scientific">Sutcliffiella horikoshii</name>
    <dbReference type="NCBI Taxonomy" id="79883"/>
    <lineage>
        <taxon>Bacteria</taxon>
        <taxon>Bacillati</taxon>
        <taxon>Bacillota</taxon>
        <taxon>Bacilli</taxon>
        <taxon>Bacillales</taxon>
        <taxon>Bacillaceae</taxon>
        <taxon>Sutcliffiella</taxon>
    </lineage>
</organism>
<dbReference type="OrthoDB" id="2943090at2"/>
<reference evidence="2 3" key="1">
    <citation type="submission" date="2019-08" db="EMBL/GenBank/DDBJ databases">
        <title>Bacillus genomes from the desert of Cuatro Cienegas, Coahuila.</title>
        <authorList>
            <person name="Olmedo-Alvarez G."/>
        </authorList>
    </citation>
    <scope>NUCLEOTIDE SEQUENCE [LARGE SCALE GENOMIC DNA]</scope>
    <source>
        <strain evidence="2 3">CH28_1T</strain>
    </source>
</reference>
<dbReference type="EMBL" id="VTEV01000004">
    <property type="protein sequence ID" value="TYS68331.1"/>
    <property type="molecule type" value="Genomic_DNA"/>
</dbReference>